<reference evidence="2" key="1">
    <citation type="submission" date="2022-05" db="EMBL/GenBank/DDBJ databases">
        <title>The Musa troglodytarum L. genome provides insights into the mechanism of non-climacteric behaviour and enrichment of carotenoids.</title>
        <authorList>
            <person name="Wang J."/>
        </authorList>
    </citation>
    <scope>NUCLEOTIDE SEQUENCE</scope>
    <source>
        <tissue evidence="2">Leaf</tissue>
    </source>
</reference>
<proteinExistence type="predicted"/>
<evidence type="ECO:0000313" key="2">
    <source>
        <dbReference type="EMBL" id="URD79089.1"/>
    </source>
</evidence>
<feature type="region of interest" description="Disordered" evidence="1">
    <location>
        <begin position="1"/>
        <end position="84"/>
    </location>
</feature>
<name>A0A9E7EKH6_9LILI</name>
<evidence type="ECO:0000256" key="1">
    <source>
        <dbReference type="SAM" id="MobiDB-lite"/>
    </source>
</evidence>
<evidence type="ECO:0000313" key="3">
    <source>
        <dbReference type="Proteomes" id="UP001055439"/>
    </source>
</evidence>
<dbReference type="AlphaFoldDB" id="A0A9E7EKH6"/>
<gene>
    <name evidence="2" type="ORF">MUK42_01071</name>
</gene>
<feature type="region of interest" description="Disordered" evidence="1">
    <location>
        <begin position="132"/>
        <end position="151"/>
    </location>
</feature>
<keyword evidence="3" id="KW-1185">Reference proteome</keyword>
<organism evidence="2 3">
    <name type="scientific">Musa troglodytarum</name>
    <name type="common">fe'i banana</name>
    <dbReference type="NCBI Taxonomy" id="320322"/>
    <lineage>
        <taxon>Eukaryota</taxon>
        <taxon>Viridiplantae</taxon>
        <taxon>Streptophyta</taxon>
        <taxon>Embryophyta</taxon>
        <taxon>Tracheophyta</taxon>
        <taxon>Spermatophyta</taxon>
        <taxon>Magnoliopsida</taxon>
        <taxon>Liliopsida</taxon>
        <taxon>Zingiberales</taxon>
        <taxon>Musaceae</taxon>
        <taxon>Musa</taxon>
    </lineage>
</organism>
<feature type="compositionally biased region" description="Basic and acidic residues" evidence="1">
    <location>
        <begin position="142"/>
        <end position="151"/>
    </location>
</feature>
<dbReference type="OrthoDB" id="40134at2759"/>
<accession>A0A9E7EKH6</accession>
<protein>
    <submittedName>
        <fullName evidence="2">Auxin transporter-like protein 1</fullName>
    </submittedName>
</protein>
<dbReference type="Proteomes" id="UP001055439">
    <property type="component" value="Chromosome 10"/>
</dbReference>
<feature type="non-terminal residue" evidence="2">
    <location>
        <position position="151"/>
    </location>
</feature>
<sequence>MMPPGDSLLVGPHSRPCPAAASLRSSGREEDGSGREAFPSPEHLIEASSGASGVDSRRGGALQGWGHRRCRHQGPYCPPRPRQSPYAGIPPASLGFYPHERFFVCPNAITLMGKEDGIKGYWNGNLPQILQKKKEKKQVKFSQHEEERKEK</sequence>
<dbReference type="EMBL" id="CP097503">
    <property type="protein sequence ID" value="URD79089.1"/>
    <property type="molecule type" value="Genomic_DNA"/>
</dbReference>